<gene>
    <name evidence="2" type="ORF">BCR33DRAFT_799937</name>
</gene>
<dbReference type="Proteomes" id="UP000193642">
    <property type="component" value="Unassembled WGS sequence"/>
</dbReference>
<dbReference type="EMBL" id="MCGO01000310">
    <property type="protein sequence ID" value="ORY15641.1"/>
    <property type="molecule type" value="Genomic_DNA"/>
</dbReference>
<comment type="caution">
    <text evidence="2">The sequence shown here is derived from an EMBL/GenBank/DDBJ whole genome shotgun (WGS) entry which is preliminary data.</text>
</comment>
<dbReference type="OrthoDB" id="10024807at2759"/>
<dbReference type="AlphaFoldDB" id="A0A1Y1ZZE9"/>
<sequence>MERDSSTSNTDSRLTLTNKTPPDSRRSSFTTDYWTISKAIYYSRTPHQIFTESLRATQFEQASVVVSANACYAGNADPRTQQSSSFYDNRFKDVIQKEAPKMKGFGKWSVSQYGYNPNAAWK</sequence>
<name>A0A1Y1ZZE9_9FUNG</name>
<organism evidence="2 3">
    <name type="scientific">Rhizoclosmatium globosum</name>
    <dbReference type="NCBI Taxonomy" id="329046"/>
    <lineage>
        <taxon>Eukaryota</taxon>
        <taxon>Fungi</taxon>
        <taxon>Fungi incertae sedis</taxon>
        <taxon>Chytridiomycota</taxon>
        <taxon>Chytridiomycota incertae sedis</taxon>
        <taxon>Chytridiomycetes</taxon>
        <taxon>Chytridiales</taxon>
        <taxon>Chytriomycetaceae</taxon>
        <taxon>Rhizoclosmatium</taxon>
    </lineage>
</organism>
<reference evidence="2 3" key="1">
    <citation type="submission" date="2016-07" db="EMBL/GenBank/DDBJ databases">
        <title>Pervasive Adenine N6-methylation of Active Genes in Fungi.</title>
        <authorList>
            <consortium name="DOE Joint Genome Institute"/>
            <person name="Mondo S.J."/>
            <person name="Dannebaum R.O."/>
            <person name="Kuo R.C."/>
            <person name="Labutti K."/>
            <person name="Haridas S."/>
            <person name="Kuo A."/>
            <person name="Salamov A."/>
            <person name="Ahrendt S.R."/>
            <person name="Lipzen A."/>
            <person name="Sullivan W."/>
            <person name="Andreopoulos W.B."/>
            <person name="Clum A."/>
            <person name="Lindquist E."/>
            <person name="Daum C."/>
            <person name="Ramamoorthy G.K."/>
            <person name="Gryganskyi A."/>
            <person name="Culley D."/>
            <person name="Magnuson J.K."/>
            <person name="James T.Y."/>
            <person name="O'Malley M.A."/>
            <person name="Stajich J.E."/>
            <person name="Spatafora J.W."/>
            <person name="Visel A."/>
            <person name="Grigoriev I.V."/>
        </authorList>
    </citation>
    <scope>NUCLEOTIDE SEQUENCE [LARGE SCALE GENOMIC DNA]</scope>
    <source>
        <strain evidence="2 3">JEL800</strain>
    </source>
</reference>
<accession>A0A1Y1ZZE9</accession>
<protein>
    <submittedName>
        <fullName evidence="2">Uncharacterized protein</fullName>
    </submittedName>
</protein>
<evidence type="ECO:0000256" key="1">
    <source>
        <dbReference type="SAM" id="MobiDB-lite"/>
    </source>
</evidence>
<keyword evidence="3" id="KW-1185">Reference proteome</keyword>
<evidence type="ECO:0000313" key="2">
    <source>
        <dbReference type="EMBL" id="ORY15641.1"/>
    </source>
</evidence>
<feature type="region of interest" description="Disordered" evidence="1">
    <location>
        <begin position="1"/>
        <end position="28"/>
    </location>
</feature>
<evidence type="ECO:0000313" key="3">
    <source>
        <dbReference type="Proteomes" id="UP000193642"/>
    </source>
</evidence>
<proteinExistence type="predicted"/>